<organism evidence="1 2">
    <name type="scientific">Pontibacter qinzhouensis</name>
    <dbReference type="NCBI Taxonomy" id="2603253"/>
    <lineage>
        <taxon>Bacteria</taxon>
        <taxon>Pseudomonadati</taxon>
        <taxon>Bacteroidota</taxon>
        <taxon>Cytophagia</taxon>
        <taxon>Cytophagales</taxon>
        <taxon>Hymenobacteraceae</taxon>
        <taxon>Pontibacter</taxon>
    </lineage>
</organism>
<evidence type="ECO:0000313" key="1">
    <source>
        <dbReference type="EMBL" id="TXK26541.1"/>
    </source>
</evidence>
<sequence>MVLTTVSEDGHPTTEVVVLNPHFINPDEYPLDIEDIIEIHKQEYVVPAHLTQEDKELLISIKQDEISRTLKDHKGVRIIYNVIYEEELSAALINKLIEENNSDFYPTTQYNK</sequence>
<comment type="caution">
    <text evidence="1">The sequence shown here is derived from an EMBL/GenBank/DDBJ whole genome shotgun (WGS) entry which is preliminary data.</text>
</comment>
<dbReference type="Proteomes" id="UP000321926">
    <property type="component" value="Unassembled WGS sequence"/>
</dbReference>
<dbReference type="RefSeq" id="WP_147923877.1">
    <property type="nucleotide sequence ID" value="NZ_VRTY01000127.1"/>
</dbReference>
<keyword evidence="2" id="KW-1185">Reference proteome</keyword>
<name>A0A5C8J010_9BACT</name>
<proteinExistence type="predicted"/>
<gene>
    <name evidence="1" type="ORF">FVR03_21705</name>
</gene>
<reference evidence="1 2" key="1">
    <citation type="submission" date="2019-08" db="EMBL/GenBank/DDBJ databases">
        <authorList>
            <person name="Shi S."/>
        </authorList>
    </citation>
    <scope>NUCLEOTIDE SEQUENCE [LARGE SCALE GENOMIC DNA]</scope>
    <source>
        <strain evidence="1 2">GY10130</strain>
    </source>
</reference>
<dbReference type="AlphaFoldDB" id="A0A5C8J010"/>
<protein>
    <submittedName>
        <fullName evidence="1">Uncharacterized protein</fullName>
    </submittedName>
</protein>
<accession>A0A5C8J010</accession>
<evidence type="ECO:0000313" key="2">
    <source>
        <dbReference type="Proteomes" id="UP000321926"/>
    </source>
</evidence>
<dbReference type="EMBL" id="VRTY01000127">
    <property type="protein sequence ID" value="TXK26541.1"/>
    <property type="molecule type" value="Genomic_DNA"/>
</dbReference>